<organism evidence="8 9">
    <name type="scientific">Novosphingobium anseongense</name>
    <dbReference type="NCBI Taxonomy" id="3133436"/>
    <lineage>
        <taxon>Bacteria</taxon>
        <taxon>Pseudomonadati</taxon>
        <taxon>Pseudomonadota</taxon>
        <taxon>Alphaproteobacteria</taxon>
        <taxon>Sphingomonadales</taxon>
        <taxon>Sphingomonadaceae</taxon>
        <taxon>Novosphingobium</taxon>
    </lineage>
</organism>
<evidence type="ECO:0000313" key="8">
    <source>
        <dbReference type="EMBL" id="MEJ5975753.1"/>
    </source>
</evidence>
<keyword evidence="9" id="KW-1185">Reference proteome</keyword>
<keyword evidence="3" id="KW-1003">Cell membrane</keyword>
<keyword evidence="6 7" id="KW-0472">Membrane</keyword>
<protein>
    <submittedName>
        <fullName evidence="8">GlsB/YeaQ/YmgE family stress response membrane protein</fullName>
    </submittedName>
</protein>
<comment type="similarity">
    <text evidence="2">Belongs to the UPF0410 family.</text>
</comment>
<evidence type="ECO:0000256" key="4">
    <source>
        <dbReference type="ARBA" id="ARBA00022692"/>
    </source>
</evidence>
<dbReference type="Proteomes" id="UP001361239">
    <property type="component" value="Unassembled WGS sequence"/>
</dbReference>
<keyword evidence="5 7" id="KW-1133">Transmembrane helix</keyword>
<accession>A0ABU8RRX6</accession>
<name>A0ABU8RRX6_9SPHN</name>
<keyword evidence="4 7" id="KW-0812">Transmembrane</keyword>
<comment type="subcellular location">
    <subcellularLocation>
        <location evidence="1">Cell membrane</location>
        <topology evidence="1">Multi-pass membrane protein</topology>
    </subcellularLocation>
</comment>
<evidence type="ECO:0000256" key="2">
    <source>
        <dbReference type="ARBA" id="ARBA00011006"/>
    </source>
</evidence>
<dbReference type="PANTHER" id="PTHR33884">
    <property type="entry name" value="UPF0410 PROTEIN YMGE"/>
    <property type="match status" value="1"/>
</dbReference>
<feature type="transmembrane region" description="Helical" evidence="7">
    <location>
        <begin position="58"/>
        <end position="78"/>
    </location>
</feature>
<gene>
    <name evidence="8" type="ORF">WG901_03855</name>
</gene>
<sequence>MGILIILLVGVLVGWLASALVGGGGGLIFDMAAGIVGALIAGWLFGGGASFLSGNITVTSIALSVVGAVILLLIVSLIRRASLR</sequence>
<dbReference type="InterPro" id="IPR007341">
    <property type="entry name" value="Transgly_assoc"/>
</dbReference>
<dbReference type="RefSeq" id="WP_339585684.1">
    <property type="nucleotide sequence ID" value="NZ_JBBHJZ010000001.1"/>
</dbReference>
<dbReference type="Pfam" id="PF04226">
    <property type="entry name" value="Transgly_assoc"/>
    <property type="match status" value="1"/>
</dbReference>
<dbReference type="EMBL" id="JBBHJZ010000001">
    <property type="protein sequence ID" value="MEJ5975753.1"/>
    <property type="molecule type" value="Genomic_DNA"/>
</dbReference>
<evidence type="ECO:0000313" key="9">
    <source>
        <dbReference type="Proteomes" id="UP001361239"/>
    </source>
</evidence>
<feature type="transmembrane region" description="Helical" evidence="7">
    <location>
        <begin position="29"/>
        <end position="46"/>
    </location>
</feature>
<evidence type="ECO:0000256" key="7">
    <source>
        <dbReference type="SAM" id="Phobius"/>
    </source>
</evidence>
<proteinExistence type="inferred from homology"/>
<evidence type="ECO:0000256" key="3">
    <source>
        <dbReference type="ARBA" id="ARBA00022475"/>
    </source>
</evidence>
<dbReference type="PANTHER" id="PTHR33884:SF3">
    <property type="entry name" value="UPF0410 PROTEIN YMGE"/>
    <property type="match status" value="1"/>
</dbReference>
<evidence type="ECO:0000256" key="5">
    <source>
        <dbReference type="ARBA" id="ARBA00022989"/>
    </source>
</evidence>
<evidence type="ECO:0000256" key="1">
    <source>
        <dbReference type="ARBA" id="ARBA00004651"/>
    </source>
</evidence>
<comment type="caution">
    <text evidence="8">The sequence shown here is derived from an EMBL/GenBank/DDBJ whole genome shotgun (WGS) entry which is preliminary data.</text>
</comment>
<evidence type="ECO:0000256" key="6">
    <source>
        <dbReference type="ARBA" id="ARBA00023136"/>
    </source>
</evidence>
<reference evidence="8 9" key="1">
    <citation type="submission" date="2024-03" db="EMBL/GenBank/DDBJ databases">
        <authorList>
            <person name="Jo J.-H."/>
        </authorList>
    </citation>
    <scope>NUCLEOTIDE SEQUENCE [LARGE SCALE GENOMIC DNA]</scope>
    <source>
        <strain evidence="8 9">PS1R-30</strain>
    </source>
</reference>